<gene>
    <name evidence="2" type="ORF">L228DRAFT_248532</name>
</gene>
<feature type="compositionally biased region" description="Low complexity" evidence="1">
    <location>
        <begin position="171"/>
        <end position="181"/>
    </location>
</feature>
<dbReference type="EMBL" id="KV407460">
    <property type="protein sequence ID" value="KZF21784.1"/>
    <property type="molecule type" value="Genomic_DNA"/>
</dbReference>
<accession>A0A165G660</accession>
<organism evidence="2 3">
    <name type="scientific">Xylona heveae (strain CBS 132557 / TC161)</name>
    <dbReference type="NCBI Taxonomy" id="1328760"/>
    <lineage>
        <taxon>Eukaryota</taxon>
        <taxon>Fungi</taxon>
        <taxon>Dikarya</taxon>
        <taxon>Ascomycota</taxon>
        <taxon>Pezizomycotina</taxon>
        <taxon>Xylonomycetes</taxon>
        <taxon>Xylonales</taxon>
        <taxon>Xylonaceae</taxon>
        <taxon>Xylona</taxon>
    </lineage>
</organism>
<feature type="region of interest" description="Disordered" evidence="1">
    <location>
        <begin position="1"/>
        <end position="450"/>
    </location>
</feature>
<evidence type="ECO:0000313" key="2">
    <source>
        <dbReference type="EMBL" id="KZF21784.1"/>
    </source>
</evidence>
<evidence type="ECO:0000313" key="3">
    <source>
        <dbReference type="Proteomes" id="UP000076632"/>
    </source>
</evidence>
<feature type="compositionally biased region" description="Polar residues" evidence="1">
    <location>
        <begin position="223"/>
        <end position="251"/>
    </location>
</feature>
<dbReference type="STRING" id="1328760.A0A165G660"/>
<feature type="compositionally biased region" description="Low complexity" evidence="1">
    <location>
        <begin position="96"/>
        <end position="109"/>
    </location>
</feature>
<dbReference type="AlphaFoldDB" id="A0A165G660"/>
<dbReference type="Proteomes" id="UP000076632">
    <property type="component" value="Unassembled WGS sequence"/>
</dbReference>
<feature type="compositionally biased region" description="Low complexity" evidence="1">
    <location>
        <begin position="366"/>
        <end position="388"/>
    </location>
</feature>
<dbReference type="OMA" id="AFTRMLM"/>
<dbReference type="RefSeq" id="XP_018187339.1">
    <property type="nucleotide sequence ID" value="XM_018332871.1"/>
</dbReference>
<dbReference type="OrthoDB" id="428854at2759"/>
<protein>
    <submittedName>
        <fullName evidence="2">Uncharacterized protein</fullName>
    </submittedName>
</protein>
<feature type="compositionally biased region" description="Polar residues" evidence="1">
    <location>
        <begin position="327"/>
        <end position="343"/>
    </location>
</feature>
<proteinExistence type="predicted"/>
<sequence length="478" mass="49963">MPAGSHQTAVAPKNPFQKTLATMQGTSSQEKDIGGTQSSRPTIGDSIKSAKTRPSLDVDSFKRLLMTGNANAPKHGTPATSHLHPGSAQQGAIGDSSSNTDSSSISRQSIFEPMPEATPDSPRTSHEIFASDDERLRLVRSISSGSNKIKPAPPKTRHGKPIRSNTPQTVSFSDPSLSWSSFEKPMPAKPSRPESAVFVKTPTDINKPLPPAPAPAPAPSPPQSQHDNALSPSGTKMQTTESSISSATQSRKPPAPPSRRQSYLKSSQSPISRSDSRSILTEAGESSSGEVLALSSSSSKLAAQGPKAPPPPPSRRPGGGHARTMSDYPSSPATPLSTVSTGGTRPIRSSSGSKPHGPAPPPVPPSRTQSSSSRRARGSSVSSSSSAAPFPPQPPPRRGSARSSLDTSIPMTASPPSELIQDTDQVSERRQSVASLDKTAKAESKRDSGDIDILADLTALQREVDELRGRYASRSASG</sequence>
<dbReference type="GeneID" id="28898008"/>
<feature type="compositionally biased region" description="Low complexity" evidence="1">
    <location>
        <begin position="266"/>
        <end position="279"/>
    </location>
</feature>
<dbReference type="InParanoid" id="A0A165G660"/>
<keyword evidence="3" id="KW-1185">Reference proteome</keyword>
<name>A0A165G660_XYLHT</name>
<reference evidence="2 3" key="1">
    <citation type="journal article" date="2016" name="Fungal Biol.">
        <title>The genome of Xylona heveae provides a window into fungal endophytism.</title>
        <authorList>
            <person name="Gazis R."/>
            <person name="Kuo A."/>
            <person name="Riley R."/>
            <person name="LaButti K."/>
            <person name="Lipzen A."/>
            <person name="Lin J."/>
            <person name="Amirebrahimi M."/>
            <person name="Hesse C.N."/>
            <person name="Spatafora J.W."/>
            <person name="Henrissat B."/>
            <person name="Hainaut M."/>
            <person name="Grigoriev I.V."/>
            <person name="Hibbett D.S."/>
        </authorList>
    </citation>
    <scope>NUCLEOTIDE SEQUENCE [LARGE SCALE GENOMIC DNA]</scope>
    <source>
        <strain evidence="2 3">TC161</strain>
    </source>
</reference>
<feature type="compositionally biased region" description="Pro residues" evidence="1">
    <location>
        <begin position="208"/>
        <end position="222"/>
    </location>
</feature>
<feature type="compositionally biased region" description="Low complexity" evidence="1">
    <location>
        <begin position="286"/>
        <end position="306"/>
    </location>
</feature>
<feature type="compositionally biased region" description="Polar residues" evidence="1">
    <location>
        <begin position="16"/>
        <end position="28"/>
    </location>
</feature>
<feature type="compositionally biased region" description="Basic and acidic residues" evidence="1">
    <location>
        <begin position="438"/>
        <end position="449"/>
    </location>
</feature>
<evidence type="ECO:0000256" key="1">
    <source>
        <dbReference type="SAM" id="MobiDB-lite"/>
    </source>
</evidence>
<feature type="compositionally biased region" description="Polar residues" evidence="1">
    <location>
        <begin position="405"/>
        <end position="424"/>
    </location>
</feature>